<accession>A0A0C2YSG5</accession>
<organism evidence="1 2">
    <name type="scientific">Scleroderma citrinum Foug A</name>
    <dbReference type="NCBI Taxonomy" id="1036808"/>
    <lineage>
        <taxon>Eukaryota</taxon>
        <taxon>Fungi</taxon>
        <taxon>Dikarya</taxon>
        <taxon>Basidiomycota</taxon>
        <taxon>Agaricomycotina</taxon>
        <taxon>Agaricomycetes</taxon>
        <taxon>Agaricomycetidae</taxon>
        <taxon>Boletales</taxon>
        <taxon>Sclerodermatineae</taxon>
        <taxon>Sclerodermataceae</taxon>
        <taxon>Scleroderma</taxon>
    </lineage>
</organism>
<dbReference type="EMBL" id="KN822204">
    <property type="protein sequence ID" value="KIM52658.1"/>
    <property type="molecule type" value="Genomic_DNA"/>
</dbReference>
<sequence length="142" mass="16109">EEPAPLPTLDFDGVDTSTTISDWKEGVEQYRKYSQQELWEMLGLGNTHAIPFFQQKLDVHGTCQPWTEEGEHWLSTSPDAQPLRVKWHQLVGMIHLLDQALQGKPVLLMDEVGVGKTMQAVGLIALLTYFREFYVQSGHFPG</sequence>
<dbReference type="InterPro" id="IPR038718">
    <property type="entry name" value="SNF2-like_sf"/>
</dbReference>
<dbReference type="InParanoid" id="A0A0C2YSG5"/>
<keyword evidence="2" id="KW-1185">Reference proteome</keyword>
<evidence type="ECO:0000313" key="2">
    <source>
        <dbReference type="Proteomes" id="UP000053989"/>
    </source>
</evidence>
<dbReference type="STRING" id="1036808.A0A0C2YSG5"/>
<dbReference type="OrthoDB" id="3270319at2759"/>
<protein>
    <recommendedName>
        <fullName evidence="3">SNF2 N-terminal domain-containing protein</fullName>
    </recommendedName>
</protein>
<reference evidence="1 2" key="1">
    <citation type="submission" date="2014-04" db="EMBL/GenBank/DDBJ databases">
        <authorList>
            <consortium name="DOE Joint Genome Institute"/>
            <person name="Kuo A."/>
            <person name="Kohler A."/>
            <person name="Nagy L.G."/>
            <person name="Floudas D."/>
            <person name="Copeland A."/>
            <person name="Barry K.W."/>
            <person name="Cichocki N."/>
            <person name="Veneault-Fourrey C."/>
            <person name="LaButti K."/>
            <person name="Lindquist E.A."/>
            <person name="Lipzen A."/>
            <person name="Lundell T."/>
            <person name="Morin E."/>
            <person name="Murat C."/>
            <person name="Sun H."/>
            <person name="Tunlid A."/>
            <person name="Henrissat B."/>
            <person name="Grigoriev I.V."/>
            <person name="Hibbett D.S."/>
            <person name="Martin F."/>
            <person name="Nordberg H.P."/>
            <person name="Cantor M.N."/>
            <person name="Hua S.X."/>
        </authorList>
    </citation>
    <scope>NUCLEOTIDE SEQUENCE [LARGE SCALE GENOMIC DNA]</scope>
    <source>
        <strain evidence="1 2">Foug A</strain>
    </source>
</reference>
<dbReference type="SUPFAM" id="SSF52540">
    <property type="entry name" value="P-loop containing nucleoside triphosphate hydrolases"/>
    <property type="match status" value="1"/>
</dbReference>
<reference evidence="2" key="2">
    <citation type="submission" date="2015-01" db="EMBL/GenBank/DDBJ databases">
        <title>Evolutionary Origins and Diversification of the Mycorrhizal Mutualists.</title>
        <authorList>
            <consortium name="DOE Joint Genome Institute"/>
            <consortium name="Mycorrhizal Genomics Consortium"/>
            <person name="Kohler A."/>
            <person name="Kuo A."/>
            <person name="Nagy L.G."/>
            <person name="Floudas D."/>
            <person name="Copeland A."/>
            <person name="Barry K.W."/>
            <person name="Cichocki N."/>
            <person name="Veneault-Fourrey C."/>
            <person name="LaButti K."/>
            <person name="Lindquist E.A."/>
            <person name="Lipzen A."/>
            <person name="Lundell T."/>
            <person name="Morin E."/>
            <person name="Murat C."/>
            <person name="Riley R."/>
            <person name="Ohm R."/>
            <person name="Sun H."/>
            <person name="Tunlid A."/>
            <person name="Henrissat B."/>
            <person name="Grigoriev I.V."/>
            <person name="Hibbett D.S."/>
            <person name="Martin F."/>
        </authorList>
    </citation>
    <scope>NUCLEOTIDE SEQUENCE [LARGE SCALE GENOMIC DNA]</scope>
    <source>
        <strain evidence="2">Foug A</strain>
    </source>
</reference>
<evidence type="ECO:0000313" key="1">
    <source>
        <dbReference type="EMBL" id="KIM52658.1"/>
    </source>
</evidence>
<dbReference type="AlphaFoldDB" id="A0A0C2YSG5"/>
<feature type="non-terminal residue" evidence="1">
    <location>
        <position position="1"/>
    </location>
</feature>
<dbReference type="InterPro" id="IPR027417">
    <property type="entry name" value="P-loop_NTPase"/>
</dbReference>
<gene>
    <name evidence="1" type="ORF">SCLCIDRAFT_91289</name>
</gene>
<name>A0A0C2YSG5_9AGAM</name>
<proteinExistence type="predicted"/>
<dbReference type="Gene3D" id="3.40.50.10810">
    <property type="entry name" value="Tandem AAA-ATPase domain"/>
    <property type="match status" value="1"/>
</dbReference>
<evidence type="ECO:0008006" key="3">
    <source>
        <dbReference type="Google" id="ProtNLM"/>
    </source>
</evidence>
<dbReference type="Proteomes" id="UP000053989">
    <property type="component" value="Unassembled WGS sequence"/>
</dbReference>
<feature type="non-terminal residue" evidence="1">
    <location>
        <position position="142"/>
    </location>
</feature>
<dbReference type="HOGENOM" id="CLU_131285_0_0_1"/>